<comment type="catalytic activity">
    <reaction evidence="7 8">
        <text>dTMP + ATP = dTDP + ADP</text>
        <dbReference type="Rhea" id="RHEA:13517"/>
        <dbReference type="ChEBI" id="CHEBI:30616"/>
        <dbReference type="ChEBI" id="CHEBI:58369"/>
        <dbReference type="ChEBI" id="CHEBI:63528"/>
        <dbReference type="ChEBI" id="CHEBI:456216"/>
        <dbReference type="EC" id="2.7.4.9"/>
    </reaction>
</comment>
<dbReference type="GO" id="GO:0006233">
    <property type="term" value="P:dTDP biosynthetic process"/>
    <property type="evidence" value="ECO:0007669"/>
    <property type="project" value="InterPro"/>
</dbReference>
<gene>
    <name evidence="8" type="primary">tmk</name>
    <name evidence="10" type="ORF">A2730_02615</name>
</gene>
<comment type="caution">
    <text evidence="10">The sequence shown here is derived from an EMBL/GenBank/DDBJ whole genome shotgun (WGS) entry which is preliminary data.</text>
</comment>
<evidence type="ECO:0000313" key="10">
    <source>
        <dbReference type="EMBL" id="OGZ64563.1"/>
    </source>
</evidence>
<dbReference type="GO" id="GO:0005737">
    <property type="term" value="C:cytoplasm"/>
    <property type="evidence" value="ECO:0007669"/>
    <property type="project" value="TreeGrafter"/>
</dbReference>
<dbReference type="PANTHER" id="PTHR10344">
    <property type="entry name" value="THYMIDYLATE KINASE"/>
    <property type="match status" value="1"/>
</dbReference>
<evidence type="ECO:0000256" key="7">
    <source>
        <dbReference type="ARBA" id="ARBA00048743"/>
    </source>
</evidence>
<keyword evidence="6 8" id="KW-0067">ATP-binding</keyword>
<feature type="binding site" evidence="8">
    <location>
        <begin position="15"/>
        <end position="22"/>
    </location>
    <ligand>
        <name>ATP</name>
        <dbReference type="ChEBI" id="CHEBI:30616"/>
    </ligand>
</feature>
<name>A0A1G2HQ37_9BACT</name>
<proteinExistence type="inferred from homology"/>
<dbReference type="Pfam" id="PF02223">
    <property type="entry name" value="Thymidylate_kin"/>
    <property type="match status" value="1"/>
</dbReference>
<dbReference type="InterPro" id="IPR039430">
    <property type="entry name" value="Thymidylate_kin-like_dom"/>
</dbReference>
<dbReference type="InterPro" id="IPR027417">
    <property type="entry name" value="P-loop_NTPase"/>
</dbReference>
<comment type="similarity">
    <text evidence="1 8">Belongs to the thymidylate kinase family.</text>
</comment>
<evidence type="ECO:0000256" key="8">
    <source>
        <dbReference type="HAMAP-Rule" id="MF_00165"/>
    </source>
</evidence>
<dbReference type="EMBL" id="MHOO01000004">
    <property type="protein sequence ID" value="OGZ64563.1"/>
    <property type="molecule type" value="Genomic_DNA"/>
</dbReference>
<evidence type="ECO:0000256" key="5">
    <source>
        <dbReference type="ARBA" id="ARBA00022777"/>
    </source>
</evidence>
<keyword evidence="2 8" id="KW-0808">Transferase</keyword>
<dbReference type="STRING" id="1802202.A2730_02615"/>
<protein>
    <recommendedName>
        <fullName evidence="8">Thymidylate kinase</fullName>
        <ecNumber evidence="8">2.7.4.9</ecNumber>
    </recommendedName>
    <alternativeName>
        <fullName evidence="8">dTMP kinase</fullName>
    </alternativeName>
</protein>
<dbReference type="HAMAP" id="MF_00165">
    <property type="entry name" value="Thymidylate_kinase"/>
    <property type="match status" value="1"/>
</dbReference>
<dbReference type="Gene3D" id="3.40.50.300">
    <property type="entry name" value="P-loop containing nucleotide triphosphate hydrolases"/>
    <property type="match status" value="1"/>
</dbReference>
<feature type="domain" description="Thymidylate kinase-like" evidence="9">
    <location>
        <begin position="13"/>
        <end position="195"/>
    </location>
</feature>
<dbReference type="GO" id="GO:0006227">
    <property type="term" value="P:dUDP biosynthetic process"/>
    <property type="evidence" value="ECO:0007669"/>
    <property type="project" value="TreeGrafter"/>
</dbReference>
<evidence type="ECO:0000256" key="4">
    <source>
        <dbReference type="ARBA" id="ARBA00022741"/>
    </source>
</evidence>
<keyword evidence="3 8" id="KW-0545">Nucleotide biosynthesis</keyword>
<sequence length="203" mass="22997">MIKNEYPGKFIVVEGLDGSGKSSQVDLLVNFLKDNGKDVILTKEPTTDSDAGRTIKQALKGEIKIDPLELQKLYVQDRKEHLDNKVLPALQQGKFVVSSRYAFSTFAYGSADGLDINELIKMNEDFLLPDATIIVDVLPEHCIQRIESRGEPKELFEQEQKLAKVSEVYKRLPEMFKNVSIVNGEKSIPEVFEEIKKLIEKIK</sequence>
<keyword evidence="4 8" id="KW-0547">Nucleotide-binding</keyword>
<evidence type="ECO:0000259" key="9">
    <source>
        <dbReference type="Pfam" id="PF02223"/>
    </source>
</evidence>
<evidence type="ECO:0000256" key="1">
    <source>
        <dbReference type="ARBA" id="ARBA00009776"/>
    </source>
</evidence>
<evidence type="ECO:0000256" key="3">
    <source>
        <dbReference type="ARBA" id="ARBA00022727"/>
    </source>
</evidence>
<dbReference type="PANTHER" id="PTHR10344:SF4">
    <property type="entry name" value="UMP-CMP KINASE 2, MITOCHONDRIAL"/>
    <property type="match status" value="1"/>
</dbReference>
<keyword evidence="5 8" id="KW-0418">Kinase</keyword>
<dbReference type="SUPFAM" id="SSF52540">
    <property type="entry name" value="P-loop containing nucleoside triphosphate hydrolases"/>
    <property type="match status" value="1"/>
</dbReference>
<evidence type="ECO:0000256" key="2">
    <source>
        <dbReference type="ARBA" id="ARBA00022679"/>
    </source>
</evidence>
<dbReference type="GO" id="GO:0006235">
    <property type="term" value="P:dTTP biosynthetic process"/>
    <property type="evidence" value="ECO:0007669"/>
    <property type="project" value="UniProtKB-UniRule"/>
</dbReference>
<dbReference type="Proteomes" id="UP000176855">
    <property type="component" value="Unassembled WGS sequence"/>
</dbReference>
<dbReference type="InterPro" id="IPR018094">
    <property type="entry name" value="Thymidylate_kinase"/>
</dbReference>
<organism evidence="10 11">
    <name type="scientific">Candidatus Staskawiczbacteria bacterium RIFCSPHIGHO2_01_FULL_39_25</name>
    <dbReference type="NCBI Taxonomy" id="1802202"/>
    <lineage>
        <taxon>Bacteria</taxon>
        <taxon>Candidatus Staskawicziibacteriota</taxon>
    </lineage>
</organism>
<dbReference type="GO" id="GO:0005524">
    <property type="term" value="F:ATP binding"/>
    <property type="evidence" value="ECO:0007669"/>
    <property type="project" value="UniProtKB-UniRule"/>
</dbReference>
<dbReference type="EC" id="2.7.4.9" evidence="8"/>
<evidence type="ECO:0000256" key="6">
    <source>
        <dbReference type="ARBA" id="ARBA00022840"/>
    </source>
</evidence>
<reference evidence="10 11" key="1">
    <citation type="journal article" date="2016" name="Nat. Commun.">
        <title>Thousands of microbial genomes shed light on interconnected biogeochemical processes in an aquifer system.</title>
        <authorList>
            <person name="Anantharaman K."/>
            <person name="Brown C.T."/>
            <person name="Hug L.A."/>
            <person name="Sharon I."/>
            <person name="Castelle C.J."/>
            <person name="Probst A.J."/>
            <person name="Thomas B.C."/>
            <person name="Singh A."/>
            <person name="Wilkins M.J."/>
            <person name="Karaoz U."/>
            <person name="Brodie E.L."/>
            <person name="Williams K.H."/>
            <person name="Hubbard S.S."/>
            <person name="Banfield J.F."/>
        </authorList>
    </citation>
    <scope>NUCLEOTIDE SEQUENCE [LARGE SCALE GENOMIC DNA]</scope>
</reference>
<dbReference type="CDD" id="cd01672">
    <property type="entry name" value="TMPK"/>
    <property type="match status" value="1"/>
</dbReference>
<evidence type="ECO:0000313" key="11">
    <source>
        <dbReference type="Proteomes" id="UP000176855"/>
    </source>
</evidence>
<dbReference type="NCBIfam" id="TIGR00041">
    <property type="entry name" value="DTMP_kinase"/>
    <property type="match status" value="1"/>
</dbReference>
<dbReference type="AlphaFoldDB" id="A0A1G2HQ37"/>
<accession>A0A1G2HQ37</accession>
<comment type="function">
    <text evidence="8">Phosphorylation of dTMP to form dTDP in both de novo and salvage pathways of dTTP synthesis.</text>
</comment>
<dbReference type="GO" id="GO:0004798">
    <property type="term" value="F:dTMP kinase activity"/>
    <property type="evidence" value="ECO:0007669"/>
    <property type="project" value="UniProtKB-UniRule"/>
</dbReference>